<name>A0A0A0EL49_9GAMM</name>
<dbReference type="PANTHER" id="PTHR34610:SF3">
    <property type="entry name" value="SSL7007 PROTEIN"/>
    <property type="match status" value="1"/>
</dbReference>
<evidence type="ECO:0000313" key="3">
    <source>
        <dbReference type="Proteomes" id="UP000030017"/>
    </source>
</evidence>
<feature type="domain" description="PIN" evidence="1">
    <location>
        <begin position="1"/>
        <end position="113"/>
    </location>
</feature>
<organism evidence="2 3">
    <name type="scientific">Lysobacter concretionis Ko07 = DSM 16239</name>
    <dbReference type="NCBI Taxonomy" id="1122185"/>
    <lineage>
        <taxon>Bacteria</taxon>
        <taxon>Pseudomonadati</taxon>
        <taxon>Pseudomonadota</taxon>
        <taxon>Gammaproteobacteria</taxon>
        <taxon>Lysobacterales</taxon>
        <taxon>Lysobacteraceae</taxon>
        <taxon>Novilysobacter</taxon>
    </lineage>
</organism>
<evidence type="ECO:0000259" key="1">
    <source>
        <dbReference type="Pfam" id="PF13470"/>
    </source>
</evidence>
<dbReference type="Proteomes" id="UP000030017">
    <property type="component" value="Unassembled WGS sequence"/>
</dbReference>
<dbReference type="AlphaFoldDB" id="A0A0A0EL49"/>
<dbReference type="InterPro" id="IPR029060">
    <property type="entry name" value="PIN-like_dom_sf"/>
</dbReference>
<dbReference type="STRING" id="1122185.N792_13285"/>
<proteinExistence type="predicted"/>
<dbReference type="Pfam" id="PF13470">
    <property type="entry name" value="PIN_3"/>
    <property type="match status" value="1"/>
</dbReference>
<accession>A0A0A0EL49</accession>
<dbReference type="RefSeq" id="WP_036195554.1">
    <property type="nucleotide sequence ID" value="NZ_AVPS01000009.1"/>
</dbReference>
<keyword evidence="3" id="KW-1185">Reference proteome</keyword>
<dbReference type="SUPFAM" id="SSF88723">
    <property type="entry name" value="PIN domain-like"/>
    <property type="match status" value="1"/>
</dbReference>
<dbReference type="EMBL" id="AVPS01000009">
    <property type="protein sequence ID" value="KGM51035.1"/>
    <property type="molecule type" value="Genomic_DNA"/>
</dbReference>
<protein>
    <recommendedName>
        <fullName evidence="1">PIN domain-containing protein</fullName>
    </recommendedName>
</protein>
<dbReference type="InterPro" id="IPR002716">
    <property type="entry name" value="PIN_dom"/>
</dbReference>
<comment type="caution">
    <text evidence="2">The sequence shown here is derived from an EMBL/GenBank/DDBJ whole genome shotgun (WGS) entry which is preliminary data.</text>
</comment>
<sequence>MLDTNVCLDLLLFEDPRVNLLAEALRSGNVVAVVDADCRAEWLRVLGYPALRLQDPRRSALIDAFDALMQPVSTDANRRDGKPPPRCVDPDDQKFLRLAHATGARWLLSRDQHLLVLAARCRRDGLFEILTPQDWAARFAQAASV</sequence>
<dbReference type="InterPro" id="IPR002850">
    <property type="entry name" value="PIN_toxin-like"/>
</dbReference>
<reference evidence="2 3" key="1">
    <citation type="submission" date="2013-08" db="EMBL/GenBank/DDBJ databases">
        <title>Genome sequencing of Lysobacter.</title>
        <authorList>
            <person name="Zhang S."/>
            <person name="Wang G."/>
        </authorList>
    </citation>
    <scope>NUCLEOTIDE SEQUENCE [LARGE SCALE GENOMIC DNA]</scope>
    <source>
        <strain evidence="2 3">Ko07</strain>
    </source>
</reference>
<gene>
    <name evidence="2" type="ORF">N792_13285</name>
</gene>
<evidence type="ECO:0000313" key="2">
    <source>
        <dbReference type="EMBL" id="KGM51035.1"/>
    </source>
</evidence>
<dbReference type="eggNOG" id="COG1569">
    <property type="taxonomic scope" value="Bacteria"/>
</dbReference>
<dbReference type="PANTHER" id="PTHR34610">
    <property type="entry name" value="SSL7007 PROTEIN"/>
    <property type="match status" value="1"/>
</dbReference>